<feature type="transmembrane region" description="Helical" evidence="1">
    <location>
        <begin position="12"/>
        <end position="41"/>
    </location>
</feature>
<geneLocation type="mitochondrion" evidence="2"/>
<reference evidence="2" key="1">
    <citation type="journal article" date="2019" name="Mitochondrial DNA Part B Resour">
        <title>The complete mitochondrial genome of Undinula vulgaris (Dana, 1849) (Crustacea: Calanoida: Calanidae).</title>
        <authorList>
            <person name="Back J."/>
            <person name="Kim H."/>
            <person name="Lee S.-H."/>
            <person name="Lee S.-H."/>
            <person name="Shin M.-H."/>
            <person name="Lim B.-J."/>
        </authorList>
    </citation>
    <scope>NUCLEOTIDE SEQUENCE</scope>
</reference>
<protein>
    <submittedName>
        <fullName evidence="2">NADH dehydrogenase subunit 6</fullName>
    </submittedName>
</protein>
<keyword evidence="1" id="KW-0812">Transmembrane</keyword>
<evidence type="ECO:0000313" key="2">
    <source>
        <dbReference type="EMBL" id="QGX04661.1"/>
    </source>
</evidence>
<keyword evidence="1" id="KW-1133">Transmembrane helix</keyword>
<keyword evidence="2" id="KW-0496">Mitochondrion</keyword>
<sequence length="156" mass="18325">MYLMYLLVIMMLIQMMLSVTHPITLSMFLIMISLSTGLLLFSMNISWFMYLLVLVFLGGVMILIIYMSTLAANEKFISNYTMFNLMPLVILLIFSFMMMNYYYCNYMLSESISSVMSIYEMSFYNFLVFLMIYLLLTMVSVVKLVKFETGPLIKRL</sequence>
<feature type="transmembrane region" description="Helical" evidence="1">
    <location>
        <begin position="83"/>
        <end position="103"/>
    </location>
</feature>
<evidence type="ECO:0000256" key="1">
    <source>
        <dbReference type="SAM" id="Phobius"/>
    </source>
</evidence>
<feature type="transmembrane region" description="Helical" evidence="1">
    <location>
        <begin position="47"/>
        <end position="71"/>
    </location>
</feature>
<accession>A0A6B9D6P9</accession>
<organism evidence="2">
    <name type="scientific">Undinula vulgaris</name>
    <name type="common">Copepod</name>
    <dbReference type="NCBI Taxonomy" id="184747"/>
    <lineage>
        <taxon>Eukaryota</taxon>
        <taxon>Metazoa</taxon>
        <taxon>Ecdysozoa</taxon>
        <taxon>Arthropoda</taxon>
        <taxon>Crustacea</taxon>
        <taxon>Multicrustacea</taxon>
        <taxon>Hexanauplia</taxon>
        <taxon>Copepoda</taxon>
        <taxon>Calanoida</taxon>
        <taxon>Calanidae</taxon>
        <taxon>Undinula</taxon>
    </lineage>
</organism>
<name>A0A6B9D6P9_UNDVU</name>
<feature type="transmembrane region" description="Helical" evidence="1">
    <location>
        <begin position="123"/>
        <end position="145"/>
    </location>
</feature>
<keyword evidence="1" id="KW-0472">Membrane</keyword>
<dbReference type="EMBL" id="MN603005">
    <property type="protein sequence ID" value="QGX04661.1"/>
    <property type="molecule type" value="Genomic_DNA"/>
</dbReference>
<proteinExistence type="predicted"/>
<dbReference type="AlphaFoldDB" id="A0A6B9D6P9"/>
<gene>
    <name evidence="2" type="primary">ND6</name>
</gene>